<dbReference type="EMBL" id="JAAGAX010000018">
    <property type="protein sequence ID" value="KAF2284549.1"/>
    <property type="molecule type" value="Genomic_DNA"/>
</dbReference>
<dbReference type="Proteomes" id="UP000467840">
    <property type="component" value="Chromosome 12"/>
</dbReference>
<gene>
    <name evidence="1" type="ORF">GH714_026394</name>
</gene>
<protein>
    <submittedName>
        <fullName evidence="1">Uncharacterized protein</fullName>
    </submittedName>
</protein>
<comment type="caution">
    <text evidence="1">The sequence shown here is derived from an EMBL/GenBank/DDBJ whole genome shotgun (WGS) entry which is preliminary data.</text>
</comment>
<evidence type="ECO:0000313" key="2">
    <source>
        <dbReference type="Proteomes" id="UP000467840"/>
    </source>
</evidence>
<reference evidence="1 2" key="1">
    <citation type="journal article" date="2020" name="Mol. Plant">
        <title>The Chromosome-Based Rubber Tree Genome Provides New Insights into Spurge Genome Evolution and Rubber Biosynthesis.</title>
        <authorList>
            <person name="Liu J."/>
            <person name="Shi C."/>
            <person name="Shi C.C."/>
            <person name="Li W."/>
            <person name="Zhang Q.J."/>
            <person name="Zhang Y."/>
            <person name="Li K."/>
            <person name="Lu H.F."/>
            <person name="Shi C."/>
            <person name="Zhu S.T."/>
            <person name="Xiao Z.Y."/>
            <person name="Nan H."/>
            <person name="Yue Y."/>
            <person name="Zhu X.G."/>
            <person name="Wu Y."/>
            <person name="Hong X.N."/>
            <person name="Fan G.Y."/>
            <person name="Tong Y."/>
            <person name="Zhang D."/>
            <person name="Mao C.L."/>
            <person name="Liu Y.L."/>
            <person name="Hao S.J."/>
            <person name="Liu W.Q."/>
            <person name="Lv M.Q."/>
            <person name="Zhang H.B."/>
            <person name="Liu Y."/>
            <person name="Hu-Tang G.R."/>
            <person name="Wang J.P."/>
            <person name="Wang J.H."/>
            <person name="Sun Y.H."/>
            <person name="Ni S.B."/>
            <person name="Chen W.B."/>
            <person name="Zhang X.C."/>
            <person name="Jiao Y.N."/>
            <person name="Eichler E.E."/>
            <person name="Li G.H."/>
            <person name="Liu X."/>
            <person name="Gao L.Z."/>
        </authorList>
    </citation>
    <scope>NUCLEOTIDE SEQUENCE [LARGE SCALE GENOMIC DNA]</scope>
    <source>
        <strain evidence="2">cv. GT1</strain>
        <tissue evidence="1">Leaf</tissue>
    </source>
</reference>
<evidence type="ECO:0000313" key="1">
    <source>
        <dbReference type="EMBL" id="KAF2284549.1"/>
    </source>
</evidence>
<dbReference type="AlphaFoldDB" id="A0A6A6KAR4"/>
<sequence>MDFLWLVKSMEKILKELDSIMDVWVREHELRRLNGEVETKKDFKDVLLSAVHDDSQFGNSSETVIKATILGADANKTSILCAAALPSRHWQARDANYISVLCTFPPESPVSSPVPSQVPLGEDKWDAIFIRV</sequence>
<proteinExistence type="predicted"/>
<keyword evidence="2" id="KW-1185">Reference proteome</keyword>
<organism evidence="1 2">
    <name type="scientific">Hevea brasiliensis</name>
    <name type="common">Para rubber tree</name>
    <name type="synonym">Siphonia brasiliensis</name>
    <dbReference type="NCBI Taxonomy" id="3981"/>
    <lineage>
        <taxon>Eukaryota</taxon>
        <taxon>Viridiplantae</taxon>
        <taxon>Streptophyta</taxon>
        <taxon>Embryophyta</taxon>
        <taxon>Tracheophyta</taxon>
        <taxon>Spermatophyta</taxon>
        <taxon>Magnoliopsida</taxon>
        <taxon>eudicotyledons</taxon>
        <taxon>Gunneridae</taxon>
        <taxon>Pentapetalae</taxon>
        <taxon>rosids</taxon>
        <taxon>fabids</taxon>
        <taxon>Malpighiales</taxon>
        <taxon>Euphorbiaceae</taxon>
        <taxon>Crotonoideae</taxon>
        <taxon>Micrandreae</taxon>
        <taxon>Hevea</taxon>
    </lineage>
</organism>
<name>A0A6A6KAR4_HEVBR</name>
<accession>A0A6A6KAR4</accession>